<evidence type="ECO:0000313" key="5">
    <source>
        <dbReference type="WormBase" id="R03C1.1b"/>
    </source>
</evidence>
<evidence type="ECO:0000256" key="1">
    <source>
        <dbReference type="SAM" id="MobiDB-lite"/>
    </source>
</evidence>
<dbReference type="AGR" id="WB:WBGene00010987"/>
<evidence type="ECO:0000256" key="2">
    <source>
        <dbReference type="SAM" id="SignalP"/>
    </source>
</evidence>
<evidence type="ECO:0000313" key="4">
    <source>
        <dbReference type="Proteomes" id="UP000001940"/>
    </source>
</evidence>
<dbReference type="eggNOG" id="ENOG502TGR4">
    <property type="taxonomic scope" value="Eukaryota"/>
</dbReference>
<feature type="region of interest" description="Disordered" evidence="1">
    <location>
        <begin position="122"/>
        <end position="163"/>
    </location>
</feature>
<dbReference type="OrthoDB" id="5868900at2759"/>
<dbReference type="InParanoid" id="B7WNA3"/>
<dbReference type="WormBase" id="R03C1.1b">
    <property type="protein sequence ID" value="CE43406"/>
    <property type="gene ID" value="WBGene00010987"/>
</dbReference>
<evidence type="ECO:0000313" key="3">
    <source>
        <dbReference type="EMBL" id="CAV31782.1"/>
    </source>
</evidence>
<dbReference type="Bgee" id="WBGene00010987">
    <property type="expression patterns" value="Expressed in pharyngeal muscle cell (C elegans) and 3 other cell types or tissues"/>
</dbReference>
<keyword evidence="4" id="KW-1185">Reference proteome</keyword>
<dbReference type="CTD" id="175150"/>
<feature type="region of interest" description="Disordered" evidence="1">
    <location>
        <begin position="333"/>
        <end position="360"/>
    </location>
</feature>
<name>B7WNA3_CAEEL</name>
<dbReference type="ExpressionAtlas" id="B7WNA3">
    <property type="expression patterns" value="baseline and differential"/>
</dbReference>
<feature type="signal peptide" evidence="2">
    <location>
        <begin position="1"/>
        <end position="22"/>
    </location>
</feature>
<keyword evidence="2" id="KW-0732">Signal</keyword>
<dbReference type="RefSeq" id="NP_001254451.1">
    <property type="nucleotide sequence ID" value="NM_001267522.1"/>
</dbReference>
<dbReference type="FunCoup" id="B7WNA3">
    <property type="interactions" value="358"/>
</dbReference>
<dbReference type="STRING" id="6239.R03C1.1b.1"/>
<sequence>MSRLSSLLILVCIGALLVETFAAPDEPIIVRSKRQQCRCVKNPNGGLTCSCAKGPADGSSSSIGSGVQYDAPQSADIANQLTAMSQQTTGMSGARCGCIQIVIQGAPQYNCQCGDQSGNPLPTTTTMAPTTSSTTTTTTTTTQAPTTTSTTTTQSPVSYPQVPTQTQGSNGACNCIMISITSPQTAQYQCQCAQPQQQQQQQHTIDYEDPTIEYGAQTAIPGTLPAPSSTTTTTTSTTTTPAPLTQAPQLLNPSMYTAQPPTVYPAIGQLATGQETCYCLDPTTSVMSGCGCRCNCATLMVTVPNAYCGCPQPGQQQQQVQYDTYEYAPVQTTPTPMPTTQVPTTQAPTTQAPTMPTSSSPVQYADTAATQYPLTTTCVMYVNVPTTACSCLPQYDQCAQNVCCLKSKFRSYKKAEETQPSTLDVLMNVLQTIKTKLE</sequence>
<gene>
    <name evidence="3" type="ORF">CELE_R03C1.1</name>
    <name evidence="3 5" type="ORF">R03C1.1</name>
</gene>
<dbReference type="OMA" id="NCIMISI"/>
<feature type="compositionally biased region" description="Low complexity" evidence="1">
    <location>
        <begin position="122"/>
        <end position="156"/>
    </location>
</feature>
<feature type="compositionally biased region" description="Low complexity" evidence="1">
    <location>
        <begin position="223"/>
        <end position="248"/>
    </location>
</feature>
<dbReference type="SMR" id="B7WNA3"/>
<dbReference type="EMBL" id="BX284602">
    <property type="protein sequence ID" value="CAV31782.1"/>
    <property type="molecule type" value="Genomic_DNA"/>
</dbReference>
<dbReference type="IntAct" id="B7WNA3">
    <property type="interactions" value="2"/>
</dbReference>
<proteinExistence type="predicted"/>
<dbReference type="Proteomes" id="UP000001940">
    <property type="component" value="Chromosome II"/>
</dbReference>
<feature type="region of interest" description="Disordered" evidence="1">
    <location>
        <begin position="220"/>
        <end position="248"/>
    </location>
</feature>
<feature type="compositionally biased region" description="Low complexity" evidence="1">
    <location>
        <begin position="333"/>
        <end position="357"/>
    </location>
</feature>
<organism evidence="3 4">
    <name type="scientific">Caenorhabditis elegans</name>
    <dbReference type="NCBI Taxonomy" id="6239"/>
    <lineage>
        <taxon>Eukaryota</taxon>
        <taxon>Metazoa</taxon>
        <taxon>Ecdysozoa</taxon>
        <taxon>Nematoda</taxon>
        <taxon>Chromadorea</taxon>
        <taxon>Rhabditida</taxon>
        <taxon>Rhabditina</taxon>
        <taxon>Rhabditomorpha</taxon>
        <taxon>Rhabditoidea</taxon>
        <taxon>Rhabditidae</taxon>
        <taxon>Peloderinae</taxon>
        <taxon>Caenorhabditis</taxon>
    </lineage>
</organism>
<reference evidence="3 4" key="1">
    <citation type="journal article" date="1998" name="Science">
        <title>Genome sequence of the nematode C. elegans: a platform for investigating biology.</title>
        <authorList>
            <consortium name="The C. elegans sequencing consortium"/>
            <person name="Sulson J.E."/>
            <person name="Waterston R."/>
        </authorList>
    </citation>
    <scope>NUCLEOTIDE SEQUENCE [LARGE SCALE GENOMIC DNA]</scope>
    <source>
        <strain evidence="3 4">Bristol N2</strain>
    </source>
</reference>
<dbReference type="GeneID" id="175150"/>
<feature type="chain" id="PRO_5002865368" evidence="2">
    <location>
        <begin position="23"/>
        <end position="438"/>
    </location>
</feature>
<protein>
    <submittedName>
        <fullName evidence="3">Cell wall protein DAN4</fullName>
    </submittedName>
</protein>
<accession>B7WNA3</accession>
<dbReference type="AlphaFoldDB" id="B7WNA3"/>
<dbReference type="PaxDb" id="6239-R03C1.1b"/>